<keyword evidence="3" id="KW-0812">Transmembrane</keyword>
<evidence type="ECO:0000256" key="4">
    <source>
        <dbReference type="ARBA" id="ARBA00022989"/>
    </source>
</evidence>
<keyword evidence="4" id="KW-1133">Transmembrane helix</keyword>
<evidence type="ECO:0000313" key="8">
    <source>
        <dbReference type="Xenbase" id="XB-GENE-17334058"/>
    </source>
</evidence>
<evidence type="ECO:0000256" key="3">
    <source>
        <dbReference type="ARBA" id="ARBA00022692"/>
    </source>
</evidence>
<keyword evidence="6" id="KW-1185">Reference proteome</keyword>
<dbReference type="PANTHER" id="PTHR31548">
    <property type="entry name" value="CLARIN"/>
    <property type="match status" value="1"/>
</dbReference>
<dbReference type="PaxDb" id="8355-A0A1L8HKW7"/>
<dbReference type="GO" id="GO:0007605">
    <property type="term" value="P:sensory perception of sound"/>
    <property type="evidence" value="ECO:0007669"/>
    <property type="project" value="UniProtKB-ARBA"/>
</dbReference>
<evidence type="ECO:0000256" key="2">
    <source>
        <dbReference type="ARBA" id="ARBA00005787"/>
    </source>
</evidence>
<organism evidence="6 7">
    <name type="scientific">Xenopus laevis</name>
    <name type="common">African clawed frog</name>
    <dbReference type="NCBI Taxonomy" id="8355"/>
    <lineage>
        <taxon>Eukaryota</taxon>
        <taxon>Metazoa</taxon>
        <taxon>Chordata</taxon>
        <taxon>Craniata</taxon>
        <taxon>Vertebrata</taxon>
        <taxon>Euteleostomi</taxon>
        <taxon>Amphibia</taxon>
        <taxon>Batrachia</taxon>
        <taxon>Anura</taxon>
        <taxon>Pipoidea</taxon>
        <taxon>Pipidae</taxon>
        <taxon>Xenopodinae</taxon>
        <taxon>Xenopus</taxon>
        <taxon>Xenopus</taxon>
    </lineage>
</organism>
<name>A0A1L8HKW7_XENLA</name>
<evidence type="ECO:0000313" key="7">
    <source>
        <dbReference type="RefSeq" id="XP_018098553.1"/>
    </source>
</evidence>
<dbReference type="GO" id="GO:0016020">
    <property type="term" value="C:membrane"/>
    <property type="evidence" value="ECO:0007669"/>
    <property type="project" value="UniProtKB-SubCell"/>
</dbReference>
<dbReference type="CTD" id="108706549"/>
<dbReference type="OMA" id="VANFHEN"/>
<dbReference type="Proteomes" id="UP000186698">
    <property type="component" value="Chromosome 1S"/>
</dbReference>
<evidence type="ECO:0000313" key="6">
    <source>
        <dbReference type="Proteomes" id="UP000186698"/>
    </source>
</evidence>
<protein>
    <submittedName>
        <fullName evidence="7">Clarin-2</fullName>
    </submittedName>
</protein>
<dbReference type="KEGG" id="xla:108706549"/>
<evidence type="ECO:0000256" key="5">
    <source>
        <dbReference type="ARBA" id="ARBA00023136"/>
    </source>
</evidence>
<accession>A0A1L8HKW7</accession>
<dbReference type="Xenbase" id="XB-GENE-17334058">
    <property type="gene designation" value="clrn2.S"/>
</dbReference>
<dbReference type="PANTHER" id="PTHR31548:SF5">
    <property type="entry name" value="CLARIN-2"/>
    <property type="match status" value="1"/>
</dbReference>
<comment type="subcellular location">
    <subcellularLocation>
        <location evidence="1">Membrane</location>
        <topology evidence="1">Multi-pass membrane protein</topology>
    </subcellularLocation>
</comment>
<dbReference type="AGR" id="Xenbase:XB-GENE-17334058"/>
<dbReference type="AlphaFoldDB" id="A0A1L8HKW7"/>
<keyword evidence="5" id="KW-0472">Membrane</keyword>
<gene>
    <name evidence="7 8" type="primary">clrn2.S</name>
</gene>
<evidence type="ECO:0000256" key="1">
    <source>
        <dbReference type="ARBA" id="ARBA00004141"/>
    </source>
</evidence>
<dbReference type="Bgee" id="108706549">
    <property type="expression patterns" value="Expressed in internal ear"/>
</dbReference>
<dbReference type="Pfam" id="PF25807">
    <property type="entry name" value="Clarin-2"/>
    <property type="match status" value="1"/>
</dbReference>
<dbReference type="GeneID" id="108706549"/>
<dbReference type="InterPro" id="IPR026748">
    <property type="entry name" value="Clarin"/>
</dbReference>
<dbReference type="Gene3D" id="1.20.140.150">
    <property type="match status" value="1"/>
</dbReference>
<sequence>MPGCFKKILFSLASVVSFVSFLLIVISMGTQKWVTGKILCQTGVDLVNASDPELVKFIGDIYYGLFQGGKVRQCGLGKRRFKFSIFPHMVKKLNTSLHVFIILFLCSAIAFALISFGFCIYNAIKVPYRSIKGPAGICLWNLIAGLFIVFAVSSFIAAMKLHSLTERIANFRENVFTIVILEEHYEDSFWLCVASGATHAFNMLLMAMSNIRLPKFKTKTQEANVTAEDIMY</sequence>
<comment type="similarity">
    <text evidence="2">Belongs to the clarin family.</text>
</comment>
<dbReference type="OrthoDB" id="10012538at2759"/>
<proteinExistence type="inferred from homology"/>
<reference evidence="7" key="1">
    <citation type="submission" date="2025-08" db="UniProtKB">
        <authorList>
            <consortium name="RefSeq"/>
        </authorList>
    </citation>
    <scope>IDENTIFICATION</scope>
    <source>
        <strain evidence="7">J_2021</strain>
        <tissue evidence="7">Erythrocytes</tissue>
    </source>
</reference>
<dbReference type="RefSeq" id="XP_018098553.1">
    <property type="nucleotide sequence ID" value="XM_018243064.2"/>
</dbReference>